<dbReference type="Proteomes" id="UP000007635">
    <property type="component" value="Chromosome XIII"/>
</dbReference>
<dbReference type="InterPro" id="IPR011029">
    <property type="entry name" value="DEATH-like_dom_sf"/>
</dbReference>
<dbReference type="InterPro" id="IPR052491">
    <property type="entry name" value="TNFRSF10"/>
</dbReference>
<comment type="subcellular location">
    <subcellularLocation>
        <location evidence="1">Membrane</location>
    </subcellularLocation>
</comment>
<dbReference type="InterPro" id="IPR001368">
    <property type="entry name" value="TNFR/NGFR_Cys_rich_reg"/>
</dbReference>
<feature type="repeat" description="TNFR-Cys" evidence="9">
    <location>
        <begin position="103"/>
        <end position="143"/>
    </location>
</feature>
<feature type="disulfide bond" evidence="9">
    <location>
        <begin position="125"/>
        <end position="143"/>
    </location>
</feature>
<evidence type="ECO:0000256" key="4">
    <source>
        <dbReference type="ARBA" id="ARBA00022737"/>
    </source>
</evidence>
<feature type="disulfide bond" evidence="9">
    <location>
        <begin position="104"/>
        <end position="119"/>
    </location>
</feature>
<evidence type="ECO:0000259" key="14">
    <source>
        <dbReference type="PROSITE" id="PS50050"/>
    </source>
</evidence>
<dbReference type="GO" id="GO:0005886">
    <property type="term" value="C:plasma membrane"/>
    <property type="evidence" value="ECO:0007669"/>
    <property type="project" value="TreeGrafter"/>
</dbReference>
<reference evidence="15" key="2">
    <citation type="submission" date="2025-08" db="UniProtKB">
        <authorList>
            <consortium name="Ensembl"/>
        </authorList>
    </citation>
    <scope>IDENTIFICATION</scope>
</reference>
<dbReference type="PROSITE" id="PS50050">
    <property type="entry name" value="TNFR_NGFR_2"/>
    <property type="match status" value="2"/>
</dbReference>
<keyword evidence="16" id="KW-1185">Reference proteome</keyword>
<dbReference type="AlphaFoldDB" id="A0AAQ4R2T2"/>
<evidence type="ECO:0000256" key="3">
    <source>
        <dbReference type="ARBA" id="ARBA00022729"/>
    </source>
</evidence>
<dbReference type="PANTHER" id="PTHR46330">
    <property type="entry name" value="TUMOR NECROSIS FACTOR RECEPTOR SUPERFAMILY MEMBER 10B"/>
    <property type="match status" value="1"/>
</dbReference>
<accession>A0AAQ4R2T2</accession>
<sequence>MDKRLVFCILIVFLKPSGAFPQPKCKDGLENTNGVCCSKCPAGKRQASPCTQHGEEGKCEECDDGTFIEHANVLHHCLKCTQCRPEDQEVVRQCTHTQDGECQCKAGGFCAPDQPCEVCRKCSRCKKDEVMVRNCTATSNTECKKGQLDASPASGNALWWLPVLVIGVFVAIGVLGCFVLKRRTATDSPMNPHDKQKAGNSDSDEDSGNERSSGEAQRLSCLGGMMPWRLVRASGAEEERKALRDSPGSSASNSQHNLTAFPYPYPGFPAPPAQAGPTAPVQPDRREEEEEFPELVAVNGEESLRKCFEYFEDVDVRLHSRFFRHLDVADNVIKSKDHLAYYDRIHELLTIWVEKAGRGATLNDLLRALLNLKQRRTAEIIKEKAIRNGHYVEAQGSP</sequence>
<dbReference type="SMART" id="SM00208">
    <property type="entry name" value="TNFR"/>
    <property type="match status" value="3"/>
</dbReference>
<dbReference type="GO" id="GO:0036462">
    <property type="term" value="P:TRAIL-activated apoptotic signaling pathway"/>
    <property type="evidence" value="ECO:0007669"/>
    <property type="project" value="TreeGrafter"/>
</dbReference>
<evidence type="ECO:0000256" key="8">
    <source>
        <dbReference type="ARBA" id="ARBA00023180"/>
    </source>
</evidence>
<keyword evidence="11" id="KW-1133">Transmembrane helix</keyword>
<dbReference type="GeneTree" id="ENSGT00940000165531"/>
<evidence type="ECO:0000256" key="6">
    <source>
        <dbReference type="ARBA" id="ARBA00023157"/>
    </source>
</evidence>
<dbReference type="GO" id="GO:0043065">
    <property type="term" value="P:positive regulation of apoptotic process"/>
    <property type="evidence" value="ECO:0007669"/>
    <property type="project" value="TreeGrafter"/>
</dbReference>
<dbReference type="Pfam" id="PF00531">
    <property type="entry name" value="Death"/>
    <property type="match status" value="1"/>
</dbReference>
<dbReference type="CDD" id="cd08315">
    <property type="entry name" value="Death_TRAILR_DR4_DR5"/>
    <property type="match status" value="1"/>
</dbReference>
<evidence type="ECO:0000256" key="5">
    <source>
        <dbReference type="ARBA" id="ARBA00023136"/>
    </source>
</evidence>
<feature type="compositionally biased region" description="Polar residues" evidence="10">
    <location>
        <begin position="247"/>
        <end position="258"/>
    </location>
</feature>
<dbReference type="SUPFAM" id="SSF57586">
    <property type="entry name" value="TNF receptor-like"/>
    <property type="match status" value="2"/>
</dbReference>
<keyword evidence="11" id="KW-0812">Transmembrane</keyword>
<proteinExistence type="predicted"/>
<dbReference type="Ensembl" id="ENSGACT00000034982.1">
    <property type="protein sequence ID" value="ENSGACP00000057946.1"/>
    <property type="gene ID" value="ENSGACG00000005404.2"/>
</dbReference>
<feature type="disulfide bond" evidence="9">
    <location>
        <begin position="62"/>
        <end position="77"/>
    </location>
</feature>
<dbReference type="PANTHER" id="PTHR46330:SF6">
    <property type="entry name" value="HEMATOPOIETIC DEATH RECEPTOR-RELATED"/>
    <property type="match status" value="1"/>
</dbReference>
<keyword evidence="3 12" id="KW-0732">Signal</keyword>
<evidence type="ECO:0000256" key="11">
    <source>
        <dbReference type="SAM" id="Phobius"/>
    </source>
</evidence>
<dbReference type="SUPFAM" id="SSF47986">
    <property type="entry name" value="DEATH domain"/>
    <property type="match status" value="1"/>
</dbReference>
<feature type="domain" description="TNFR-Cys" evidence="14">
    <location>
        <begin position="103"/>
        <end position="143"/>
    </location>
</feature>
<dbReference type="PROSITE" id="PS50017">
    <property type="entry name" value="DEATH_DOMAIN"/>
    <property type="match status" value="1"/>
</dbReference>
<evidence type="ECO:0000256" key="2">
    <source>
        <dbReference type="ARBA" id="ARBA00022703"/>
    </source>
</evidence>
<evidence type="ECO:0000313" key="15">
    <source>
        <dbReference type="Ensembl" id="ENSGACP00000057946.1"/>
    </source>
</evidence>
<feature type="repeat" description="TNFR-Cys" evidence="9">
    <location>
        <begin position="61"/>
        <end position="102"/>
    </location>
</feature>
<evidence type="ECO:0000256" key="10">
    <source>
        <dbReference type="SAM" id="MobiDB-lite"/>
    </source>
</evidence>
<feature type="signal peptide" evidence="12">
    <location>
        <begin position="1"/>
        <end position="19"/>
    </location>
</feature>
<keyword evidence="5 11" id="KW-0472">Membrane</keyword>
<feature type="region of interest" description="Disordered" evidence="10">
    <location>
        <begin position="186"/>
        <end position="216"/>
    </location>
</feature>
<dbReference type="Gene3D" id="2.10.50.10">
    <property type="entry name" value="Tumor Necrosis Factor Receptor, subunit A, domain 2"/>
    <property type="match status" value="3"/>
</dbReference>
<dbReference type="GO" id="GO:0009986">
    <property type="term" value="C:cell surface"/>
    <property type="evidence" value="ECO:0007669"/>
    <property type="project" value="TreeGrafter"/>
</dbReference>
<evidence type="ECO:0000256" key="1">
    <source>
        <dbReference type="ARBA" id="ARBA00004370"/>
    </source>
</evidence>
<evidence type="ECO:0000256" key="9">
    <source>
        <dbReference type="PROSITE-ProRule" id="PRU00206"/>
    </source>
</evidence>
<dbReference type="InterPro" id="IPR000488">
    <property type="entry name" value="Death_dom"/>
</dbReference>
<keyword evidence="7" id="KW-0675">Receptor</keyword>
<organism evidence="15 16">
    <name type="scientific">Gasterosteus aculeatus aculeatus</name>
    <name type="common">three-spined stickleback</name>
    <dbReference type="NCBI Taxonomy" id="481459"/>
    <lineage>
        <taxon>Eukaryota</taxon>
        <taxon>Metazoa</taxon>
        <taxon>Chordata</taxon>
        <taxon>Craniata</taxon>
        <taxon>Vertebrata</taxon>
        <taxon>Euteleostomi</taxon>
        <taxon>Actinopterygii</taxon>
        <taxon>Neopterygii</taxon>
        <taxon>Teleostei</taxon>
        <taxon>Neoteleostei</taxon>
        <taxon>Acanthomorphata</taxon>
        <taxon>Eupercaria</taxon>
        <taxon>Perciformes</taxon>
        <taxon>Cottioidei</taxon>
        <taxon>Gasterosteales</taxon>
        <taxon>Gasterosteidae</taxon>
        <taxon>Gasterosteus</taxon>
    </lineage>
</organism>
<evidence type="ECO:0000313" key="16">
    <source>
        <dbReference type="Proteomes" id="UP000007635"/>
    </source>
</evidence>
<protein>
    <submittedName>
        <fullName evidence="15">Hematopoietic death receptor</fullName>
    </submittedName>
</protein>
<reference evidence="15 16" key="1">
    <citation type="journal article" date="2021" name="G3 (Bethesda)">
        <title>Improved contiguity of the threespine stickleback genome using long-read sequencing.</title>
        <authorList>
            <person name="Nath S."/>
            <person name="Shaw D.E."/>
            <person name="White M.A."/>
        </authorList>
    </citation>
    <scope>NUCLEOTIDE SEQUENCE [LARGE SCALE GENOMIC DNA]</scope>
    <source>
        <strain evidence="15 16">Lake Benthic</strain>
    </source>
</reference>
<feature type="disulfide bond" evidence="9">
    <location>
        <begin position="122"/>
        <end position="135"/>
    </location>
</feature>
<reference evidence="15" key="3">
    <citation type="submission" date="2025-09" db="UniProtKB">
        <authorList>
            <consortium name="Ensembl"/>
        </authorList>
    </citation>
    <scope>IDENTIFICATION</scope>
</reference>
<dbReference type="Gene3D" id="1.10.533.10">
    <property type="entry name" value="Death Domain, Fas"/>
    <property type="match status" value="1"/>
</dbReference>
<evidence type="ECO:0000259" key="13">
    <source>
        <dbReference type="PROSITE" id="PS50017"/>
    </source>
</evidence>
<evidence type="ECO:0000256" key="7">
    <source>
        <dbReference type="ARBA" id="ARBA00023170"/>
    </source>
</evidence>
<feature type="domain" description="Death" evidence="13">
    <location>
        <begin position="321"/>
        <end position="385"/>
    </location>
</feature>
<keyword evidence="6 9" id="KW-1015">Disulfide bond</keyword>
<feature type="region of interest" description="Disordered" evidence="10">
    <location>
        <begin position="236"/>
        <end position="281"/>
    </location>
</feature>
<name>A0AAQ4R2T2_GASAC</name>
<keyword evidence="8" id="KW-0325">Glycoprotein</keyword>
<comment type="caution">
    <text evidence="9">Lacks conserved residue(s) required for the propagation of feature annotation.</text>
</comment>
<feature type="chain" id="PRO_5042963914" evidence="12">
    <location>
        <begin position="20"/>
        <end position="398"/>
    </location>
</feature>
<evidence type="ECO:0000256" key="12">
    <source>
        <dbReference type="SAM" id="SignalP"/>
    </source>
</evidence>
<feature type="compositionally biased region" description="Pro residues" evidence="10">
    <location>
        <begin position="263"/>
        <end position="274"/>
    </location>
</feature>
<keyword evidence="4" id="KW-0677">Repeat</keyword>
<feature type="transmembrane region" description="Helical" evidence="11">
    <location>
        <begin position="157"/>
        <end position="180"/>
    </location>
</feature>
<feature type="domain" description="TNFR-Cys" evidence="14">
    <location>
        <begin position="61"/>
        <end position="102"/>
    </location>
</feature>
<dbReference type="InterPro" id="IPR034029">
    <property type="entry name" value="TNFRSF10A/B_death"/>
</dbReference>
<keyword evidence="2" id="KW-0053">Apoptosis</keyword>
<dbReference type="Pfam" id="PF00020">
    <property type="entry name" value="TNFR_c6"/>
    <property type="match status" value="2"/>
</dbReference>